<accession>A0A916ZQB5</accession>
<feature type="signal peptide" evidence="1">
    <location>
        <begin position="1"/>
        <end position="21"/>
    </location>
</feature>
<reference evidence="3" key="2">
    <citation type="submission" date="2020-09" db="EMBL/GenBank/DDBJ databases">
        <authorList>
            <person name="Sun Q."/>
            <person name="Zhou Y."/>
        </authorList>
    </citation>
    <scope>NUCLEOTIDE SEQUENCE</scope>
    <source>
        <strain evidence="3">CGMCC 1.15367</strain>
    </source>
</reference>
<keyword evidence="1" id="KW-0732">Signal</keyword>
<dbReference type="AlphaFoldDB" id="A0A916ZQB5"/>
<dbReference type="PANTHER" id="PTHR34406">
    <property type="entry name" value="PROTEIN YCEI"/>
    <property type="match status" value="1"/>
</dbReference>
<evidence type="ECO:0000256" key="1">
    <source>
        <dbReference type="SAM" id="SignalP"/>
    </source>
</evidence>
<evidence type="ECO:0000259" key="2">
    <source>
        <dbReference type="SMART" id="SM00867"/>
    </source>
</evidence>
<reference evidence="3" key="1">
    <citation type="journal article" date="2014" name="Int. J. Syst. Evol. Microbiol.">
        <title>Complete genome sequence of Corynebacterium casei LMG S-19264T (=DSM 44701T), isolated from a smear-ripened cheese.</title>
        <authorList>
            <consortium name="US DOE Joint Genome Institute (JGI-PGF)"/>
            <person name="Walter F."/>
            <person name="Albersmeier A."/>
            <person name="Kalinowski J."/>
            <person name="Ruckert C."/>
        </authorList>
    </citation>
    <scope>NUCLEOTIDE SEQUENCE</scope>
    <source>
        <strain evidence="3">CGMCC 1.15367</strain>
    </source>
</reference>
<dbReference type="Proteomes" id="UP000644699">
    <property type="component" value="Unassembled WGS sequence"/>
</dbReference>
<dbReference type="PANTHER" id="PTHR34406:SF1">
    <property type="entry name" value="PROTEIN YCEI"/>
    <property type="match status" value="1"/>
</dbReference>
<keyword evidence="4" id="KW-1185">Reference proteome</keyword>
<organism evidence="3 4">
    <name type="scientific">Aureimonas endophytica</name>
    <dbReference type="NCBI Taxonomy" id="2027858"/>
    <lineage>
        <taxon>Bacteria</taxon>
        <taxon>Pseudomonadati</taxon>
        <taxon>Pseudomonadota</taxon>
        <taxon>Alphaproteobacteria</taxon>
        <taxon>Hyphomicrobiales</taxon>
        <taxon>Aurantimonadaceae</taxon>
        <taxon>Aureimonas</taxon>
    </lineage>
</organism>
<dbReference type="EMBL" id="BMIQ01000004">
    <property type="protein sequence ID" value="GGE09052.1"/>
    <property type="molecule type" value="Genomic_DNA"/>
</dbReference>
<feature type="domain" description="Lipid/polyisoprenoid-binding YceI-like" evidence="2">
    <location>
        <begin position="31"/>
        <end position="188"/>
    </location>
</feature>
<dbReference type="InterPro" id="IPR007372">
    <property type="entry name" value="Lipid/polyisoprenoid-bd_YceI"/>
</dbReference>
<evidence type="ECO:0000313" key="3">
    <source>
        <dbReference type="EMBL" id="GGE09052.1"/>
    </source>
</evidence>
<dbReference type="RefSeq" id="WP_188909858.1">
    <property type="nucleotide sequence ID" value="NZ_BMIQ01000004.1"/>
</dbReference>
<proteinExistence type="predicted"/>
<protein>
    <submittedName>
        <fullName evidence="3">Polyisoprenoid-binding protein</fullName>
    </submittedName>
</protein>
<feature type="chain" id="PRO_5036771284" evidence="1">
    <location>
        <begin position="22"/>
        <end position="189"/>
    </location>
</feature>
<dbReference type="SUPFAM" id="SSF101874">
    <property type="entry name" value="YceI-like"/>
    <property type="match status" value="1"/>
</dbReference>
<dbReference type="SMART" id="SM00867">
    <property type="entry name" value="YceI"/>
    <property type="match status" value="1"/>
</dbReference>
<dbReference type="Pfam" id="PF04264">
    <property type="entry name" value="YceI"/>
    <property type="match status" value="1"/>
</dbReference>
<dbReference type="Gene3D" id="2.40.128.110">
    <property type="entry name" value="Lipid/polyisoprenoid-binding, YceI-like"/>
    <property type="match status" value="1"/>
</dbReference>
<comment type="caution">
    <text evidence="3">The sequence shown here is derived from an EMBL/GenBank/DDBJ whole genome shotgun (WGS) entry which is preliminary data.</text>
</comment>
<dbReference type="InterPro" id="IPR036761">
    <property type="entry name" value="TTHA0802/YceI-like_sf"/>
</dbReference>
<sequence length="189" mass="19894">MRKFLPILAAALALAGLPALAASHAGAEPRSWRIDPASRIAFTVDQVGGGGISGAFPAFDGRFEIDPDDLARSSVAITLHPASVTTGQGRVDAFLRSSAVFDAADYPDITFRSTRVVPDGPKGARIEGVLTARGKARNETFHASLVERSDAAVSFRVTGDIYRSPYGMGVGTPIYSNVVAFDMVLKGAR</sequence>
<gene>
    <name evidence="3" type="ORF">GCM10011390_30170</name>
</gene>
<evidence type="ECO:0000313" key="4">
    <source>
        <dbReference type="Proteomes" id="UP000644699"/>
    </source>
</evidence>
<name>A0A916ZQB5_9HYPH</name>